<evidence type="ECO:0000313" key="1">
    <source>
        <dbReference type="EMBL" id="RHZ48322.1"/>
    </source>
</evidence>
<reference evidence="1 2" key="1">
    <citation type="submission" date="2018-08" db="EMBL/GenBank/DDBJ databases">
        <title>Genome and evolution of the arbuscular mycorrhizal fungus Diversispora epigaea (formerly Glomus versiforme) and its bacterial endosymbionts.</title>
        <authorList>
            <person name="Sun X."/>
            <person name="Fei Z."/>
            <person name="Harrison M."/>
        </authorList>
    </citation>
    <scope>NUCLEOTIDE SEQUENCE [LARGE SCALE GENOMIC DNA]</scope>
    <source>
        <strain evidence="1 2">IT104</strain>
    </source>
</reference>
<sequence>MNITESNEIKNEYLMIDCKILMDQLLENQQWRKKRNGLEVVVFQQLISDMLVIVFSRRLPKIWICNMSAHLNHNEVDQEQRAQLPPYAFLP</sequence>
<keyword evidence="2" id="KW-1185">Reference proteome</keyword>
<comment type="caution">
    <text evidence="1">The sequence shown here is derived from an EMBL/GenBank/DDBJ whole genome shotgun (WGS) entry which is preliminary data.</text>
</comment>
<dbReference type="EMBL" id="PQFF01000471">
    <property type="protein sequence ID" value="RHZ48322.1"/>
    <property type="molecule type" value="Genomic_DNA"/>
</dbReference>
<gene>
    <name evidence="1" type="ORF">Glove_553g16</name>
</gene>
<evidence type="ECO:0000313" key="2">
    <source>
        <dbReference type="Proteomes" id="UP000266861"/>
    </source>
</evidence>
<name>A0A397GBD0_9GLOM</name>
<organism evidence="1 2">
    <name type="scientific">Diversispora epigaea</name>
    <dbReference type="NCBI Taxonomy" id="1348612"/>
    <lineage>
        <taxon>Eukaryota</taxon>
        <taxon>Fungi</taxon>
        <taxon>Fungi incertae sedis</taxon>
        <taxon>Mucoromycota</taxon>
        <taxon>Glomeromycotina</taxon>
        <taxon>Glomeromycetes</taxon>
        <taxon>Diversisporales</taxon>
        <taxon>Diversisporaceae</taxon>
        <taxon>Diversispora</taxon>
    </lineage>
</organism>
<protein>
    <submittedName>
        <fullName evidence="1">Uncharacterized protein</fullName>
    </submittedName>
</protein>
<dbReference type="AlphaFoldDB" id="A0A397GBD0"/>
<accession>A0A397GBD0</accession>
<proteinExistence type="predicted"/>
<dbReference type="Proteomes" id="UP000266861">
    <property type="component" value="Unassembled WGS sequence"/>
</dbReference>